<feature type="compositionally biased region" description="Basic and acidic residues" evidence="6">
    <location>
        <begin position="371"/>
        <end position="381"/>
    </location>
</feature>
<keyword evidence="4 7" id="KW-0472">Membrane</keyword>
<dbReference type="EMBL" id="SWKV01000057">
    <property type="protein sequence ID" value="KAF3035584.1"/>
    <property type="molecule type" value="Genomic_DNA"/>
</dbReference>
<feature type="transmembrane region" description="Helical" evidence="7">
    <location>
        <begin position="209"/>
        <end position="230"/>
    </location>
</feature>
<keyword evidence="10" id="KW-1185">Reference proteome</keyword>
<organism evidence="9 10">
    <name type="scientific">Didymella heteroderae</name>
    <dbReference type="NCBI Taxonomy" id="1769908"/>
    <lineage>
        <taxon>Eukaryota</taxon>
        <taxon>Fungi</taxon>
        <taxon>Dikarya</taxon>
        <taxon>Ascomycota</taxon>
        <taxon>Pezizomycotina</taxon>
        <taxon>Dothideomycetes</taxon>
        <taxon>Pleosporomycetidae</taxon>
        <taxon>Pleosporales</taxon>
        <taxon>Pleosporineae</taxon>
        <taxon>Didymellaceae</taxon>
        <taxon>Didymella</taxon>
    </lineage>
</organism>
<dbReference type="InterPro" id="IPR049326">
    <property type="entry name" value="Rhodopsin_dom_fungi"/>
</dbReference>
<feature type="transmembrane region" description="Helical" evidence="7">
    <location>
        <begin position="51"/>
        <end position="72"/>
    </location>
</feature>
<evidence type="ECO:0000256" key="6">
    <source>
        <dbReference type="SAM" id="MobiDB-lite"/>
    </source>
</evidence>
<feature type="region of interest" description="Disordered" evidence="6">
    <location>
        <begin position="313"/>
        <end position="396"/>
    </location>
</feature>
<evidence type="ECO:0000313" key="9">
    <source>
        <dbReference type="EMBL" id="KAF3035584.1"/>
    </source>
</evidence>
<evidence type="ECO:0000259" key="8">
    <source>
        <dbReference type="Pfam" id="PF20684"/>
    </source>
</evidence>
<feature type="transmembrane region" description="Helical" evidence="7">
    <location>
        <begin position="92"/>
        <end position="117"/>
    </location>
</feature>
<name>A0A9P4WLH5_9PLEO</name>
<feature type="transmembrane region" description="Helical" evidence="7">
    <location>
        <begin position="250"/>
        <end position="268"/>
    </location>
</feature>
<feature type="transmembrane region" description="Helical" evidence="7">
    <location>
        <begin position="20"/>
        <end position="39"/>
    </location>
</feature>
<dbReference type="Pfam" id="PF20684">
    <property type="entry name" value="Fung_rhodopsin"/>
    <property type="match status" value="1"/>
</dbReference>
<comment type="caution">
    <text evidence="9">The sequence shown here is derived from an EMBL/GenBank/DDBJ whole genome shotgun (WGS) entry which is preliminary data.</text>
</comment>
<evidence type="ECO:0000256" key="3">
    <source>
        <dbReference type="ARBA" id="ARBA00022989"/>
    </source>
</evidence>
<evidence type="ECO:0000256" key="2">
    <source>
        <dbReference type="ARBA" id="ARBA00022692"/>
    </source>
</evidence>
<dbReference type="AlphaFoldDB" id="A0A9P4WLH5"/>
<evidence type="ECO:0000256" key="4">
    <source>
        <dbReference type="ARBA" id="ARBA00023136"/>
    </source>
</evidence>
<dbReference type="GO" id="GO:0016020">
    <property type="term" value="C:membrane"/>
    <property type="evidence" value="ECO:0007669"/>
    <property type="project" value="UniProtKB-SubCell"/>
</dbReference>
<feature type="domain" description="Rhodopsin" evidence="8">
    <location>
        <begin position="36"/>
        <end position="272"/>
    </location>
</feature>
<evidence type="ECO:0000256" key="7">
    <source>
        <dbReference type="SAM" id="Phobius"/>
    </source>
</evidence>
<comment type="similarity">
    <text evidence="5">Belongs to the SAT4 family.</text>
</comment>
<feature type="transmembrane region" description="Helical" evidence="7">
    <location>
        <begin position="129"/>
        <end position="154"/>
    </location>
</feature>
<dbReference type="OrthoDB" id="4682787at2759"/>
<reference evidence="9" key="1">
    <citation type="submission" date="2019-04" db="EMBL/GenBank/DDBJ databases">
        <title>Sequencing of skin fungus with MAO and IRED activity.</title>
        <authorList>
            <person name="Marsaioli A.J."/>
            <person name="Bonatto J.M.C."/>
            <person name="Reis Junior O."/>
        </authorList>
    </citation>
    <scope>NUCLEOTIDE SEQUENCE</scope>
    <source>
        <strain evidence="9">28M1</strain>
    </source>
</reference>
<keyword evidence="3 7" id="KW-1133">Transmembrane helix</keyword>
<evidence type="ECO:0000313" key="10">
    <source>
        <dbReference type="Proteomes" id="UP000758155"/>
    </source>
</evidence>
<feature type="transmembrane region" description="Helical" evidence="7">
    <location>
        <begin position="174"/>
        <end position="197"/>
    </location>
</feature>
<feature type="compositionally biased region" description="Basic residues" evidence="6">
    <location>
        <begin position="315"/>
        <end position="324"/>
    </location>
</feature>
<comment type="subcellular location">
    <subcellularLocation>
        <location evidence="1">Membrane</location>
        <topology evidence="1">Multi-pass membrane protein</topology>
    </subcellularLocation>
</comment>
<sequence length="396" mass="44206">MDSADSASQNWPNERIKILVPAWTLMIISSAFLVWRVVYGVMHGRKFMICDYLLIIATLLNISATAVNQVVMDAGLGRHIMDPSIDVMRYSYFLWIAQVVNIVGVAVLKWSICAWLLVLNFSKIYQAIVWFSIALVTAFNFLAPVLTLFGCAPLEANWNYGYQPRKCWAHGTLWLSYTQGICNILTDVIYMAAPLIYLSQVQLSRKTQWGIRIVFLLSIPATICSIFKTIELKTITETIDPTWSGVNLGIWSSAELSIGILIASLPPLRKAFDSLFQKILPSTLNTSKTPDQYGYGRSTNGNHIRLDTYENNKRLGNKSGHRSMHPGESVLDSDSESERAILEDEESKGAGIMKTTKVTVLEESEGPSQKTSHESLQKAGHDWASPDIESGIAHVR</sequence>
<dbReference type="Proteomes" id="UP000758155">
    <property type="component" value="Unassembled WGS sequence"/>
</dbReference>
<evidence type="ECO:0000256" key="1">
    <source>
        <dbReference type="ARBA" id="ARBA00004141"/>
    </source>
</evidence>
<accession>A0A9P4WLH5</accession>
<dbReference type="PANTHER" id="PTHR33048:SF163">
    <property type="entry name" value="INTEGRAL MEMBRANE PROTEIN (AFU_ORTHOLOGUE AFUA_8G05510)"/>
    <property type="match status" value="1"/>
</dbReference>
<proteinExistence type="inferred from homology"/>
<protein>
    <recommendedName>
        <fullName evidence="8">Rhodopsin domain-containing protein</fullName>
    </recommendedName>
</protein>
<evidence type="ECO:0000256" key="5">
    <source>
        <dbReference type="ARBA" id="ARBA00038359"/>
    </source>
</evidence>
<keyword evidence="2 7" id="KW-0812">Transmembrane</keyword>
<gene>
    <name evidence="9" type="ORF">E8E12_006926</name>
</gene>
<dbReference type="PANTHER" id="PTHR33048">
    <property type="entry name" value="PTH11-LIKE INTEGRAL MEMBRANE PROTEIN (AFU_ORTHOLOGUE AFUA_5G11245)"/>
    <property type="match status" value="1"/>
</dbReference>
<dbReference type="InterPro" id="IPR052337">
    <property type="entry name" value="SAT4-like"/>
</dbReference>